<feature type="compositionally biased region" description="Basic and acidic residues" evidence="1">
    <location>
        <begin position="88"/>
        <end position="101"/>
    </location>
</feature>
<gene>
    <name evidence="2" type="ORF">PHACADRAFT_200327</name>
</gene>
<sequence length="138" mass="14562">MPGPTPATWSPRFSPRPAPSVPLSPHHSPSPGLLHADPPFPTVSLCKSAILSAVLPAFAAPAGFHRRILRPRPSPGTSPAHDPSQHLQHSEPELPRLHDPSSDPLQEPNSDGLHGSSTSNHTAGRTAQTPPPPKAQDE</sequence>
<dbReference type="HOGENOM" id="CLU_1855982_0_0_1"/>
<evidence type="ECO:0000313" key="2">
    <source>
        <dbReference type="EMBL" id="EKM50378.1"/>
    </source>
</evidence>
<feature type="compositionally biased region" description="Low complexity" evidence="1">
    <location>
        <begin position="23"/>
        <end position="35"/>
    </location>
</feature>
<dbReference type="AlphaFoldDB" id="K5VGQ5"/>
<name>K5VGQ5_PHACS</name>
<dbReference type="RefSeq" id="XP_007400654.1">
    <property type="nucleotide sequence ID" value="XM_007400592.1"/>
</dbReference>
<dbReference type="KEGG" id="pco:PHACADRAFT_200327"/>
<dbReference type="Proteomes" id="UP000008370">
    <property type="component" value="Unassembled WGS sequence"/>
</dbReference>
<feature type="compositionally biased region" description="Pro residues" evidence="1">
    <location>
        <begin position="129"/>
        <end position="138"/>
    </location>
</feature>
<accession>K5VGQ5</accession>
<keyword evidence="3" id="KW-1185">Reference proteome</keyword>
<evidence type="ECO:0000256" key="1">
    <source>
        <dbReference type="SAM" id="MobiDB-lite"/>
    </source>
</evidence>
<reference evidence="2 3" key="1">
    <citation type="journal article" date="2012" name="BMC Genomics">
        <title>Comparative genomics of the white-rot fungi, Phanerochaete carnosa and P. chrysosporium, to elucidate the genetic basis of the distinct wood types they colonize.</title>
        <authorList>
            <person name="Suzuki H."/>
            <person name="MacDonald J."/>
            <person name="Syed K."/>
            <person name="Salamov A."/>
            <person name="Hori C."/>
            <person name="Aerts A."/>
            <person name="Henrissat B."/>
            <person name="Wiebenga A."/>
            <person name="vanKuyk P.A."/>
            <person name="Barry K."/>
            <person name="Lindquist E."/>
            <person name="LaButti K."/>
            <person name="Lapidus A."/>
            <person name="Lucas S."/>
            <person name="Coutinho P."/>
            <person name="Gong Y."/>
            <person name="Samejima M."/>
            <person name="Mahadevan R."/>
            <person name="Abou-Zaid M."/>
            <person name="de Vries R.P."/>
            <person name="Igarashi K."/>
            <person name="Yadav J.S."/>
            <person name="Grigoriev I.V."/>
            <person name="Master E.R."/>
        </authorList>
    </citation>
    <scope>NUCLEOTIDE SEQUENCE [LARGE SCALE GENOMIC DNA]</scope>
    <source>
        <strain evidence="2 3">HHB-10118-sp</strain>
    </source>
</reference>
<evidence type="ECO:0000313" key="3">
    <source>
        <dbReference type="Proteomes" id="UP000008370"/>
    </source>
</evidence>
<feature type="compositionally biased region" description="Polar residues" evidence="1">
    <location>
        <begin position="103"/>
        <end position="128"/>
    </location>
</feature>
<dbReference type="InParanoid" id="K5VGQ5"/>
<proteinExistence type="predicted"/>
<feature type="region of interest" description="Disordered" evidence="1">
    <location>
        <begin position="1"/>
        <end position="42"/>
    </location>
</feature>
<feature type="region of interest" description="Disordered" evidence="1">
    <location>
        <begin position="66"/>
        <end position="138"/>
    </location>
</feature>
<protein>
    <submittedName>
        <fullName evidence="2">Uncharacterized protein</fullName>
    </submittedName>
</protein>
<organism evidence="2 3">
    <name type="scientific">Phanerochaete carnosa (strain HHB-10118-sp)</name>
    <name type="common">White-rot fungus</name>
    <name type="synonym">Peniophora carnosa</name>
    <dbReference type="NCBI Taxonomy" id="650164"/>
    <lineage>
        <taxon>Eukaryota</taxon>
        <taxon>Fungi</taxon>
        <taxon>Dikarya</taxon>
        <taxon>Basidiomycota</taxon>
        <taxon>Agaricomycotina</taxon>
        <taxon>Agaricomycetes</taxon>
        <taxon>Polyporales</taxon>
        <taxon>Phanerochaetaceae</taxon>
        <taxon>Phanerochaete</taxon>
    </lineage>
</organism>
<dbReference type="GeneID" id="18911496"/>
<dbReference type="EMBL" id="JH930478">
    <property type="protein sequence ID" value="EKM50378.1"/>
    <property type="molecule type" value="Genomic_DNA"/>
</dbReference>